<accession>A0ACC6U6I0</accession>
<gene>
    <name evidence="1" type="ORF">AB4Y32_25340</name>
</gene>
<keyword evidence="2" id="KW-1185">Reference proteome</keyword>
<name>A0ACC6U6I0_9BURK</name>
<reference evidence="1" key="1">
    <citation type="submission" date="2024-07" db="EMBL/GenBank/DDBJ databases">
        <title>A survey of Mimosa microsymbionts across Brazilian biomes reveals a high diversity of Paraburkholderia nodulating endemic species, but also that Cupriavidus is common as a symbiont of widespread species.</title>
        <authorList>
            <person name="Rouws L."/>
            <person name="Barauna A."/>
            <person name="Beukes C."/>
            <person name="Rouws J.R.C."/>
            <person name="De Faria S.M."/>
            <person name="Gross E."/>
            <person name="Bueno Dos Reis Junior F."/>
            <person name="Simon M.F."/>
            <person name="Maluk M."/>
            <person name="Odee D.W."/>
            <person name="Kenicer G."/>
            <person name="Young J.P.W."/>
            <person name="Reis V.M."/>
            <person name="Zilli J."/>
            <person name="James E.K."/>
        </authorList>
    </citation>
    <scope>NUCLEOTIDE SEQUENCE</scope>
    <source>
        <strain evidence="1">EG181B</strain>
    </source>
</reference>
<organism evidence="1 2">
    <name type="scientific">Paraburkholderia phymatum</name>
    <dbReference type="NCBI Taxonomy" id="148447"/>
    <lineage>
        <taxon>Bacteria</taxon>
        <taxon>Pseudomonadati</taxon>
        <taxon>Pseudomonadota</taxon>
        <taxon>Betaproteobacteria</taxon>
        <taxon>Burkholderiales</taxon>
        <taxon>Burkholderiaceae</taxon>
        <taxon>Paraburkholderia</taxon>
    </lineage>
</organism>
<dbReference type="EMBL" id="JBFRCH010000017">
    <property type="protein sequence ID" value="MEX3935075.1"/>
    <property type="molecule type" value="Genomic_DNA"/>
</dbReference>
<protein>
    <submittedName>
        <fullName evidence="1">Uncharacterized protein</fullName>
    </submittedName>
</protein>
<comment type="caution">
    <text evidence="1">The sequence shown here is derived from an EMBL/GenBank/DDBJ whole genome shotgun (WGS) entry which is preliminary data.</text>
</comment>
<evidence type="ECO:0000313" key="1">
    <source>
        <dbReference type="EMBL" id="MEX3935075.1"/>
    </source>
</evidence>
<evidence type="ECO:0000313" key="2">
    <source>
        <dbReference type="Proteomes" id="UP001558850"/>
    </source>
</evidence>
<proteinExistence type="predicted"/>
<dbReference type="Proteomes" id="UP001558850">
    <property type="component" value="Unassembled WGS sequence"/>
</dbReference>
<sequence>MNLASIRSKVASILNRNDATDALLNDFITMAQTRIERTLRVPGMEKISLTTGNDPAVTPTNSIVIPSDFLSLKYLYSGCTLMENKDLGHFLPLLQAGAGDPRYYSRVGASFLVKPTVPQGQTVQMVYYASQPSLLVDTDTNFFTVVAADLLIYAALSYAADYFVDDRAPTFESRFAQLYADLEEQGRMTDMEQSAQAIAPAYCQDY</sequence>